<dbReference type="Proteomes" id="UP000233837">
    <property type="component" value="Unassembled WGS sequence"/>
</dbReference>
<reference evidence="1 2" key="2">
    <citation type="journal article" date="2017" name="Nature">
        <title>The Apostasia genome and the evolution of orchids.</title>
        <authorList>
            <person name="Zhang G.Q."/>
            <person name="Liu K.W."/>
            <person name="Li Z."/>
            <person name="Lohaus R."/>
            <person name="Hsiao Y.Y."/>
            <person name="Niu S.C."/>
            <person name="Wang J.Y."/>
            <person name="Lin Y.C."/>
            <person name="Xu Q."/>
            <person name="Chen L.J."/>
            <person name="Yoshida K."/>
            <person name="Fujiwara S."/>
            <person name="Wang Z.W."/>
            <person name="Zhang Y.Q."/>
            <person name="Mitsuda N."/>
            <person name="Wang M."/>
            <person name="Liu G.H."/>
            <person name="Pecoraro L."/>
            <person name="Huang H.X."/>
            <person name="Xiao X.J."/>
            <person name="Lin M."/>
            <person name="Wu X.Y."/>
            <person name="Wu W.L."/>
            <person name="Chen Y.Y."/>
            <person name="Chang S.B."/>
            <person name="Sakamoto S."/>
            <person name="Ohme-Takagi M."/>
            <person name="Yagi M."/>
            <person name="Zeng S.J."/>
            <person name="Shen C.Y."/>
            <person name="Yeh C.M."/>
            <person name="Luo Y.B."/>
            <person name="Tsai W.C."/>
            <person name="Van de Peer Y."/>
            <person name="Liu Z.J."/>
        </authorList>
    </citation>
    <scope>NUCLEOTIDE SEQUENCE [LARGE SCALE GENOMIC DNA]</scope>
    <source>
        <tissue evidence="1">The whole plant</tissue>
    </source>
</reference>
<dbReference type="AlphaFoldDB" id="A0A2I0VZ97"/>
<name>A0A2I0VZ97_9ASPA</name>
<gene>
    <name evidence="1" type="ORF">MA16_Dca014198</name>
</gene>
<proteinExistence type="predicted"/>
<sequence>MLPSGRVRKLNRTSMKSLPASANTTRFCSLSTRSLKLISDMAYWEEDLCCRPPSLDITMNTYA</sequence>
<organism evidence="1 2">
    <name type="scientific">Dendrobium catenatum</name>
    <dbReference type="NCBI Taxonomy" id="906689"/>
    <lineage>
        <taxon>Eukaryota</taxon>
        <taxon>Viridiplantae</taxon>
        <taxon>Streptophyta</taxon>
        <taxon>Embryophyta</taxon>
        <taxon>Tracheophyta</taxon>
        <taxon>Spermatophyta</taxon>
        <taxon>Magnoliopsida</taxon>
        <taxon>Liliopsida</taxon>
        <taxon>Asparagales</taxon>
        <taxon>Orchidaceae</taxon>
        <taxon>Epidendroideae</taxon>
        <taxon>Malaxideae</taxon>
        <taxon>Dendrobiinae</taxon>
        <taxon>Dendrobium</taxon>
    </lineage>
</organism>
<evidence type="ECO:0000313" key="2">
    <source>
        <dbReference type="Proteomes" id="UP000233837"/>
    </source>
</evidence>
<keyword evidence="2" id="KW-1185">Reference proteome</keyword>
<reference evidence="1 2" key="1">
    <citation type="journal article" date="2016" name="Sci. Rep.">
        <title>The Dendrobium catenatum Lindl. genome sequence provides insights into polysaccharide synthase, floral development and adaptive evolution.</title>
        <authorList>
            <person name="Zhang G.Q."/>
            <person name="Xu Q."/>
            <person name="Bian C."/>
            <person name="Tsai W.C."/>
            <person name="Yeh C.M."/>
            <person name="Liu K.W."/>
            <person name="Yoshida K."/>
            <person name="Zhang L.S."/>
            <person name="Chang S.B."/>
            <person name="Chen F."/>
            <person name="Shi Y."/>
            <person name="Su Y.Y."/>
            <person name="Zhang Y.Q."/>
            <person name="Chen L.J."/>
            <person name="Yin Y."/>
            <person name="Lin M."/>
            <person name="Huang H."/>
            <person name="Deng H."/>
            <person name="Wang Z.W."/>
            <person name="Zhu S.L."/>
            <person name="Zhao X."/>
            <person name="Deng C."/>
            <person name="Niu S.C."/>
            <person name="Huang J."/>
            <person name="Wang M."/>
            <person name="Liu G.H."/>
            <person name="Yang H.J."/>
            <person name="Xiao X.J."/>
            <person name="Hsiao Y.Y."/>
            <person name="Wu W.L."/>
            <person name="Chen Y.Y."/>
            <person name="Mitsuda N."/>
            <person name="Ohme-Takagi M."/>
            <person name="Luo Y.B."/>
            <person name="Van de Peer Y."/>
            <person name="Liu Z.J."/>
        </authorList>
    </citation>
    <scope>NUCLEOTIDE SEQUENCE [LARGE SCALE GENOMIC DNA]</scope>
    <source>
        <tissue evidence="1">The whole plant</tissue>
    </source>
</reference>
<accession>A0A2I0VZ97</accession>
<dbReference type="EMBL" id="KZ503049">
    <property type="protein sequence ID" value="PKU68728.1"/>
    <property type="molecule type" value="Genomic_DNA"/>
</dbReference>
<evidence type="ECO:0000313" key="1">
    <source>
        <dbReference type="EMBL" id="PKU68728.1"/>
    </source>
</evidence>
<protein>
    <submittedName>
        <fullName evidence="1">Uncharacterized protein</fullName>
    </submittedName>
</protein>